<dbReference type="HAMAP" id="MF_01326_B">
    <property type="entry name" value="Ribosomal_uL24_B"/>
    <property type="match status" value="1"/>
</dbReference>
<dbReference type="SUPFAM" id="SSF50104">
    <property type="entry name" value="Translation proteins SH3-like domain"/>
    <property type="match status" value="1"/>
</dbReference>
<evidence type="ECO:0000256" key="6">
    <source>
        <dbReference type="ARBA" id="ARBA00022980"/>
    </source>
</evidence>
<keyword evidence="14" id="KW-1185">Reference proteome</keyword>
<proteinExistence type="inferred from homology"/>
<keyword evidence="6 10" id="KW-0689">Ribosomal protein</keyword>
<dbReference type="GO" id="GO:0019843">
    <property type="term" value="F:rRNA binding"/>
    <property type="evidence" value="ECO:0007669"/>
    <property type="project" value="UniProtKB-UniRule"/>
</dbReference>
<evidence type="ECO:0000256" key="5">
    <source>
        <dbReference type="ARBA" id="ARBA00022884"/>
    </source>
</evidence>
<sequence>MHVKKGDTVMVIAGKDKGKKGKILKVYPKKSRVVVEGVNIVHRHTKPSQQFPQGGIIENEAPIHVSNVQLVCPRCNEAARTGKRILDDGKKVRYCKKCGEVVDK</sequence>
<evidence type="ECO:0000256" key="9">
    <source>
        <dbReference type="ARBA" id="ARBA00058688"/>
    </source>
</evidence>
<feature type="domain" description="KOW" evidence="12">
    <location>
        <begin position="2"/>
        <end position="29"/>
    </location>
</feature>
<dbReference type="Pfam" id="PF00467">
    <property type="entry name" value="KOW"/>
    <property type="match status" value="1"/>
</dbReference>
<dbReference type="InterPro" id="IPR003256">
    <property type="entry name" value="Ribosomal_uL24"/>
</dbReference>
<evidence type="ECO:0000256" key="1">
    <source>
        <dbReference type="ARBA" id="ARBA00004072"/>
    </source>
</evidence>
<dbReference type="GO" id="GO:1990904">
    <property type="term" value="C:ribonucleoprotein complex"/>
    <property type="evidence" value="ECO:0007669"/>
    <property type="project" value="UniProtKB-KW"/>
</dbReference>
<organism evidence="13 14">
    <name type="scientific">Anoxybacter fermentans</name>
    <dbReference type="NCBI Taxonomy" id="1323375"/>
    <lineage>
        <taxon>Bacteria</taxon>
        <taxon>Bacillati</taxon>
        <taxon>Bacillota</taxon>
        <taxon>Clostridia</taxon>
        <taxon>Halanaerobiales</taxon>
        <taxon>Anoxybacter</taxon>
    </lineage>
</organism>
<evidence type="ECO:0000256" key="2">
    <source>
        <dbReference type="ARBA" id="ARBA00010618"/>
    </source>
</evidence>
<comment type="similarity">
    <text evidence="2 10 11">Belongs to the universal ribosomal protein uL24 family.</text>
</comment>
<comment type="function">
    <text evidence="1 10">One of two assembly initiator proteins, it binds directly to the 5'-end of the 23S rRNA, where it nucleates assembly of the 50S subunit.</text>
</comment>
<evidence type="ECO:0000256" key="8">
    <source>
        <dbReference type="ARBA" id="ARBA00035206"/>
    </source>
</evidence>
<dbReference type="GO" id="GO:0006412">
    <property type="term" value="P:translation"/>
    <property type="evidence" value="ECO:0007669"/>
    <property type="project" value="UniProtKB-UniRule"/>
</dbReference>
<evidence type="ECO:0000256" key="7">
    <source>
        <dbReference type="ARBA" id="ARBA00023274"/>
    </source>
</evidence>
<dbReference type="GO" id="GO:0003735">
    <property type="term" value="F:structural constituent of ribosome"/>
    <property type="evidence" value="ECO:0007669"/>
    <property type="project" value="InterPro"/>
</dbReference>
<dbReference type="InterPro" id="IPR057264">
    <property type="entry name" value="Ribosomal_uL24_C"/>
</dbReference>
<reference evidence="13 14" key="1">
    <citation type="submission" date="2016-07" db="EMBL/GenBank/DDBJ databases">
        <title>Genome and transcriptome analysis of iron-reducing fermentative bacteria Anoxybacter fermentans.</title>
        <authorList>
            <person name="Zeng X."/>
            <person name="Shao Z."/>
        </authorList>
    </citation>
    <scope>NUCLEOTIDE SEQUENCE [LARGE SCALE GENOMIC DNA]</scope>
    <source>
        <strain evidence="13 14">DY22613</strain>
    </source>
</reference>
<evidence type="ECO:0000313" key="13">
    <source>
        <dbReference type="EMBL" id="AZR74968.1"/>
    </source>
</evidence>
<name>A0A3S9T347_9FIRM</name>
<keyword evidence="7 10" id="KW-0687">Ribonucleoprotein</keyword>
<evidence type="ECO:0000313" key="14">
    <source>
        <dbReference type="Proteomes" id="UP000267250"/>
    </source>
</evidence>
<protein>
    <recommendedName>
        <fullName evidence="8 10">Large ribosomal subunit protein uL24</fullName>
    </recommendedName>
</protein>
<dbReference type="PROSITE" id="PS01108">
    <property type="entry name" value="RIBOSOMAL_L24"/>
    <property type="match status" value="1"/>
</dbReference>
<dbReference type="Proteomes" id="UP000267250">
    <property type="component" value="Chromosome"/>
</dbReference>
<evidence type="ECO:0000256" key="3">
    <source>
        <dbReference type="ARBA" id="ARBA00011838"/>
    </source>
</evidence>
<gene>
    <name evidence="10" type="primary">rplX</name>
    <name evidence="13" type="ORF">BBF96_15925</name>
</gene>
<keyword evidence="4 10" id="KW-0699">rRNA-binding</keyword>
<evidence type="ECO:0000259" key="12">
    <source>
        <dbReference type="SMART" id="SM00739"/>
    </source>
</evidence>
<dbReference type="InterPro" id="IPR005825">
    <property type="entry name" value="Ribosomal_uL24_CS"/>
</dbReference>
<dbReference type="FunFam" id="2.30.30.30:FF:000004">
    <property type="entry name" value="50S ribosomal protein L24"/>
    <property type="match status" value="1"/>
</dbReference>
<dbReference type="InterPro" id="IPR041988">
    <property type="entry name" value="Ribosomal_uL24_KOW"/>
</dbReference>
<dbReference type="Gene3D" id="2.30.30.30">
    <property type="match status" value="1"/>
</dbReference>
<dbReference type="KEGG" id="aft:BBF96_15925"/>
<dbReference type="CDD" id="cd06089">
    <property type="entry name" value="KOW_RPL26"/>
    <property type="match status" value="1"/>
</dbReference>
<dbReference type="PANTHER" id="PTHR12903">
    <property type="entry name" value="MITOCHONDRIAL RIBOSOMAL PROTEIN L24"/>
    <property type="match status" value="1"/>
</dbReference>
<dbReference type="Pfam" id="PF17136">
    <property type="entry name" value="ribosomal_L24"/>
    <property type="match status" value="1"/>
</dbReference>
<keyword evidence="5 10" id="KW-0694">RNA-binding</keyword>
<evidence type="ECO:0000256" key="11">
    <source>
        <dbReference type="RuleBase" id="RU003477"/>
    </source>
</evidence>
<comment type="function">
    <text evidence="9 10">One of the proteins that surrounds the polypeptide exit tunnel on the outside of the subunit.</text>
</comment>
<dbReference type="InterPro" id="IPR005824">
    <property type="entry name" value="KOW"/>
</dbReference>
<dbReference type="OrthoDB" id="9807419at2"/>
<dbReference type="SMART" id="SM00739">
    <property type="entry name" value="KOW"/>
    <property type="match status" value="1"/>
</dbReference>
<dbReference type="InterPro" id="IPR014722">
    <property type="entry name" value="Rib_uL2_dom2"/>
</dbReference>
<comment type="subunit">
    <text evidence="3 10">Part of the 50S ribosomal subunit.</text>
</comment>
<dbReference type="NCBIfam" id="TIGR01079">
    <property type="entry name" value="rplX_bact"/>
    <property type="match status" value="1"/>
</dbReference>
<dbReference type="AlphaFoldDB" id="A0A3S9T347"/>
<dbReference type="GO" id="GO:0005840">
    <property type="term" value="C:ribosome"/>
    <property type="evidence" value="ECO:0007669"/>
    <property type="project" value="UniProtKB-KW"/>
</dbReference>
<accession>A0A3S9T347</accession>
<dbReference type="InterPro" id="IPR008991">
    <property type="entry name" value="Translation_prot_SH3-like_sf"/>
</dbReference>
<dbReference type="EMBL" id="CP016379">
    <property type="protein sequence ID" value="AZR74968.1"/>
    <property type="molecule type" value="Genomic_DNA"/>
</dbReference>
<evidence type="ECO:0000256" key="10">
    <source>
        <dbReference type="HAMAP-Rule" id="MF_01326"/>
    </source>
</evidence>
<evidence type="ECO:0000256" key="4">
    <source>
        <dbReference type="ARBA" id="ARBA00022730"/>
    </source>
</evidence>